<dbReference type="EMBL" id="JAJHUN010000003">
    <property type="protein sequence ID" value="KAJ4160075.1"/>
    <property type="molecule type" value="Genomic_DNA"/>
</dbReference>
<organism evidence="2 3">
    <name type="scientific">Akanthomyces muscarius</name>
    <name type="common">Entomopathogenic fungus</name>
    <name type="synonym">Lecanicillium muscarium</name>
    <dbReference type="NCBI Taxonomy" id="2231603"/>
    <lineage>
        <taxon>Eukaryota</taxon>
        <taxon>Fungi</taxon>
        <taxon>Dikarya</taxon>
        <taxon>Ascomycota</taxon>
        <taxon>Pezizomycotina</taxon>
        <taxon>Sordariomycetes</taxon>
        <taxon>Hypocreomycetidae</taxon>
        <taxon>Hypocreales</taxon>
        <taxon>Cordycipitaceae</taxon>
        <taxon>Akanthomyces</taxon>
    </lineage>
</organism>
<dbReference type="KEGG" id="amus:LMH87_008005"/>
<dbReference type="AlphaFoldDB" id="A0A9W8QL28"/>
<dbReference type="Pfam" id="PF03068">
    <property type="entry name" value="PAD"/>
    <property type="match status" value="1"/>
</dbReference>
<dbReference type="GO" id="GO:0005509">
    <property type="term" value="F:calcium ion binding"/>
    <property type="evidence" value="ECO:0007669"/>
    <property type="project" value="InterPro"/>
</dbReference>
<evidence type="ECO:0000259" key="1">
    <source>
        <dbReference type="Pfam" id="PF03068"/>
    </source>
</evidence>
<dbReference type="Gene3D" id="3.75.10.10">
    <property type="entry name" value="L-arginine/glycine Amidinotransferase, Chain A"/>
    <property type="match status" value="1"/>
</dbReference>
<accession>A0A9W8QL28</accession>
<feature type="domain" description="Protein-arginine deiminase C-terminal" evidence="1">
    <location>
        <begin position="3"/>
        <end position="158"/>
    </location>
</feature>
<dbReference type="PANTHER" id="PTHR10837">
    <property type="entry name" value="PEPTIDYLARGININE DEIMINASE"/>
    <property type="match status" value="1"/>
</dbReference>
<dbReference type="InterPro" id="IPR013530">
    <property type="entry name" value="PAD_C"/>
</dbReference>
<dbReference type="RefSeq" id="XP_056057880.1">
    <property type="nucleotide sequence ID" value="XM_056202056.1"/>
</dbReference>
<keyword evidence="3" id="KW-1185">Reference proteome</keyword>
<evidence type="ECO:0000313" key="2">
    <source>
        <dbReference type="EMBL" id="KAJ4160075.1"/>
    </source>
</evidence>
<dbReference type="SUPFAM" id="SSF55909">
    <property type="entry name" value="Pentein"/>
    <property type="match status" value="1"/>
</dbReference>
<gene>
    <name evidence="2" type="ORF">LMH87_008005</name>
</gene>
<name>A0A9W8QL28_AKAMU</name>
<sequence>MTANLELLKKETVITDGEIFRLPALIAYRDPRRRGGRSGARRRVLELIDKHGPGGDARNETAVTERRREIDVSKPFSLESPLPSLVNGVPLSDSHYVTPKPFGPLINGRDMFEIVATSVYHKAGYTTVDFVDDWRLHLASGDVHCFGNTYRDTTQPWWSK</sequence>
<comment type="caution">
    <text evidence="2">The sequence shown here is derived from an EMBL/GenBank/DDBJ whole genome shotgun (WGS) entry which is preliminary data.</text>
</comment>
<dbReference type="GO" id="GO:0005737">
    <property type="term" value="C:cytoplasm"/>
    <property type="evidence" value="ECO:0007669"/>
    <property type="project" value="InterPro"/>
</dbReference>
<dbReference type="InterPro" id="IPR004303">
    <property type="entry name" value="PAD"/>
</dbReference>
<dbReference type="PANTHER" id="PTHR10837:SF8">
    <property type="entry name" value="PROTEIN-ARGININE DEIMINASE"/>
    <property type="match status" value="1"/>
</dbReference>
<dbReference type="Proteomes" id="UP001144673">
    <property type="component" value="Unassembled WGS sequence"/>
</dbReference>
<dbReference type="GeneID" id="80895164"/>
<dbReference type="GO" id="GO:0004668">
    <property type="term" value="F:protein-arginine deiminase activity"/>
    <property type="evidence" value="ECO:0007669"/>
    <property type="project" value="InterPro"/>
</dbReference>
<evidence type="ECO:0000313" key="3">
    <source>
        <dbReference type="Proteomes" id="UP001144673"/>
    </source>
</evidence>
<proteinExistence type="predicted"/>
<protein>
    <recommendedName>
        <fullName evidence="1">Protein-arginine deiminase C-terminal domain-containing protein</fullName>
    </recommendedName>
</protein>
<reference evidence="2" key="1">
    <citation type="journal article" date="2023" name="Access Microbiol">
        <title>De-novo genome assembly for Akanthomyces muscarius, a biocontrol agent of insect agricultural pests.</title>
        <authorList>
            <person name="Erdos Z."/>
            <person name="Studholme D.J."/>
            <person name="Raymond B."/>
            <person name="Sharma M."/>
        </authorList>
    </citation>
    <scope>NUCLEOTIDE SEQUENCE</scope>
    <source>
        <strain evidence="2">Ve6</strain>
    </source>
</reference>